<sequence length="190" mass="22791">MTREQLIITRARWRRTTPEAPNDRYEADTIKKYSQWLQERAELGRGEHRSSRKKSRKLGRNPALDKQKKHISKAIKIKRVEYGGRNQDKPIQGYWDRKVFMDEAHIDPDAQGTHFSLQEQPPFGDRYDPRNMQEKPERKDVGLHVVSWVSWNAKAENLQLYHDEEDRIIKPNRPRKHEDEAEWSHSLKEW</sequence>
<evidence type="ECO:0000256" key="1">
    <source>
        <dbReference type="SAM" id="MobiDB-lite"/>
    </source>
</evidence>
<feature type="region of interest" description="Disordered" evidence="1">
    <location>
        <begin position="162"/>
        <end position="190"/>
    </location>
</feature>
<keyword evidence="3" id="KW-1185">Reference proteome</keyword>
<dbReference type="AlphaFoldDB" id="A0A9P7YX04"/>
<comment type="caution">
    <text evidence="2">The sequence shown here is derived from an EMBL/GenBank/DDBJ whole genome shotgun (WGS) entry which is preliminary data.</text>
</comment>
<feature type="region of interest" description="Disordered" evidence="1">
    <location>
        <begin position="41"/>
        <end position="70"/>
    </location>
</feature>
<dbReference type="Proteomes" id="UP000887226">
    <property type="component" value="Unassembled WGS sequence"/>
</dbReference>
<name>A0A9P7YX04_9HELO</name>
<feature type="compositionally biased region" description="Basic and acidic residues" evidence="1">
    <location>
        <begin position="125"/>
        <end position="138"/>
    </location>
</feature>
<proteinExistence type="predicted"/>
<gene>
    <name evidence="2" type="ORF">BJ878DRAFT_546036</name>
</gene>
<accession>A0A9P7YX04</accession>
<organism evidence="2 3">
    <name type="scientific">Calycina marina</name>
    <dbReference type="NCBI Taxonomy" id="1763456"/>
    <lineage>
        <taxon>Eukaryota</taxon>
        <taxon>Fungi</taxon>
        <taxon>Dikarya</taxon>
        <taxon>Ascomycota</taxon>
        <taxon>Pezizomycotina</taxon>
        <taxon>Leotiomycetes</taxon>
        <taxon>Helotiales</taxon>
        <taxon>Pezizellaceae</taxon>
        <taxon>Calycina</taxon>
    </lineage>
</organism>
<feature type="region of interest" description="Disordered" evidence="1">
    <location>
        <begin position="110"/>
        <end position="138"/>
    </location>
</feature>
<feature type="compositionally biased region" description="Basic residues" evidence="1">
    <location>
        <begin position="50"/>
        <end position="59"/>
    </location>
</feature>
<reference evidence="2" key="1">
    <citation type="journal article" date="2021" name="IMA Fungus">
        <title>Genomic characterization of three marine fungi, including Emericellopsis atlantica sp. nov. with signatures of a generalist lifestyle and marine biomass degradation.</title>
        <authorList>
            <person name="Hagestad O.C."/>
            <person name="Hou L."/>
            <person name="Andersen J.H."/>
            <person name="Hansen E.H."/>
            <person name="Altermark B."/>
            <person name="Li C."/>
            <person name="Kuhnert E."/>
            <person name="Cox R.J."/>
            <person name="Crous P.W."/>
            <person name="Spatafora J.W."/>
            <person name="Lail K."/>
            <person name="Amirebrahimi M."/>
            <person name="Lipzen A."/>
            <person name="Pangilinan J."/>
            <person name="Andreopoulos W."/>
            <person name="Hayes R.D."/>
            <person name="Ng V."/>
            <person name="Grigoriev I.V."/>
            <person name="Jackson S.A."/>
            <person name="Sutton T.D.S."/>
            <person name="Dobson A.D.W."/>
            <person name="Rama T."/>
        </authorList>
    </citation>
    <scope>NUCLEOTIDE SEQUENCE</scope>
    <source>
        <strain evidence="2">TRa3180A</strain>
    </source>
</reference>
<protein>
    <submittedName>
        <fullName evidence="2">Uncharacterized protein</fullName>
    </submittedName>
</protein>
<dbReference type="EMBL" id="MU254382">
    <property type="protein sequence ID" value="KAG9240648.1"/>
    <property type="molecule type" value="Genomic_DNA"/>
</dbReference>
<evidence type="ECO:0000313" key="2">
    <source>
        <dbReference type="EMBL" id="KAG9240648.1"/>
    </source>
</evidence>
<feature type="compositionally biased region" description="Basic and acidic residues" evidence="1">
    <location>
        <begin position="176"/>
        <end position="190"/>
    </location>
</feature>
<feature type="region of interest" description="Disordered" evidence="1">
    <location>
        <begin position="1"/>
        <end position="24"/>
    </location>
</feature>
<evidence type="ECO:0000313" key="3">
    <source>
        <dbReference type="Proteomes" id="UP000887226"/>
    </source>
</evidence>